<dbReference type="AlphaFoldDB" id="A0A6G0R282"/>
<protein>
    <submittedName>
        <fullName evidence="2">Uncharacterized protein</fullName>
    </submittedName>
</protein>
<name>A0A6G0R282_9STRA</name>
<proteinExistence type="predicted"/>
<accession>A0A6G0R282</accession>
<feature type="region of interest" description="Disordered" evidence="1">
    <location>
        <begin position="61"/>
        <end position="84"/>
    </location>
</feature>
<gene>
    <name evidence="2" type="ORF">PF008_g19930</name>
</gene>
<evidence type="ECO:0000313" key="2">
    <source>
        <dbReference type="EMBL" id="KAE9312602.1"/>
    </source>
</evidence>
<organism evidence="2 3">
    <name type="scientific">Phytophthora fragariae</name>
    <dbReference type="NCBI Taxonomy" id="53985"/>
    <lineage>
        <taxon>Eukaryota</taxon>
        <taxon>Sar</taxon>
        <taxon>Stramenopiles</taxon>
        <taxon>Oomycota</taxon>
        <taxon>Peronosporomycetes</taxon>
        <taxon>Peronosporales</taxon>
        <taxon>Peronosporaceae</taxon>
        <taxon>Phytophthora</taxon>
    </lineage>
</organism>
<dbReference type="Proteomes" id="UP000486351">
    <property type="component" value="Unassembled WGS sequence"/>
</dbReference>
<dbReference type="EMBL" id="QXFY01001650">
    <property type="protein sequence ID" value="KAE9312602.1"/>
    <property type="molecule type" value="Genomic_DNA"/>
</dbReference>
<evidence type="ECO:0000256" key="1">
    <source>
        <dbReference type="SAM" id="MobiDB-lite"/>
    </source>
</evidence>
<reference evidence="2 3" key="1">
    <citation type="submission" date="2018-09" db="EMBL/GenBank/DDBJ databases">
        <title>Genomic investigation of the strawberry pathogen Phytophthora fragariae indicates pathogenicity is determined by transcriptional variation in three key races.</title>
        <authorList>
            <person name="Adams T.M."/>
            <person name="Armitage A.D."/>
            <person name="Sobczyk M.K."/>
            <person name="Bates H.J."/>
            <person name="Dunwell J.M."/>
            <person name="Nellist C.F."/>
            <person name="Harrison R.J."/>
        </authorList>
    </citation>
    <scope>NUCLEOTIDE SEQUENCE [LARGE SCALE GENOMIC DNA]</scope>
    <source>
        <strain evidence="2 3">NOV-77</strain>
    </source>
</reference>
<sequence length="84" mass="9394">MALLLTPLTISTRHAWSTFKLLGAPLRHINPFIKHNATVCVFKVRTGAIALQNTKIEVATGNLSDTSKPHPRKHRELCQNPSQR</sequence>
<comment type="caution">
    <text evidence="2">The sequence shown here is derived from an EMBL/GenBank/DDBJ whole genome shotgun (WGS) entry which is preliminary data.</text>
</comment>
<evidence type="ECO:0000313" key="3">
    <source>
        <dbReference type="Proteomes" id="UP000486351"/>
    </source>
</evidence>